<evidence type="ECO:0000256" key="1">
    <source>
        <dbReference type="SAM" id="MobiDB-lite"/>
    </source>
</evidence>
<evidence type="ECO:0000313" key="4">
    <source>
        <dbReference type="Proteomes" id="UP000186601"/>
    </source>
</evidence>
<evidence type="ECO:0000313" key="3">
    <source>
        <dbReference type="EMBL" id="PSS31930.1"/>
    </source>
</evidence>
<organism evidence="3 4">
    <name type="scientific">Hermanssonia centrifuga</name>
    <dbReference type="NCBI Taxonomy" id="98765"/>
    <lineage>
        <taxon>Eukaryota</taxon>
        <taxon>Fungi</taxon>
        <taxon>Dikarya</taxon>
        <taxon>Basidiomycota</taxon>
        <taxon>Agaricomycotina</taxon>
        <taxon>Agaricomycetes</taxon>
        <taxon>Polyporales</taxon>
        <taxon>Meruliaceae</taxon>
        <taxon>Hermanssonia</taxon>
    </lineage>
</organism>
<name>A0A2R6RPH4_9APHY</name>
<accession>A0A2R6RPH4</accession>
<dbReference type="OrthoDB" id="2733714at2759"/>
<feature type="transmembrane region" description="Helical" evidence="2">
    <location>
        <begin position="30"/>
        <end position="48"/>
    </location>
</feature>
<dbReference type="STRING" id="98765.A0A2R6RPH4"/>
<dbReference type="PANTHER" id="PTHR35043">
    <property type="entry name" value="TRANSCRIPTION FACTOR DOMAIN-CONTAINING PROTEIN"/>
    <property type="match status" value="1"/>
</dbReference>
<keyword evidence="4" id="KW-1185">Reference proteome</keyword>
<dbReference type="AlphaFoldDB" id="A0A2R6RPH4"/>
<proteinExistence type="predicted"/>
<comment type="caution">
    <text evidence="3">The sequence shown here is derived from an EMBL/GenBank/DDBJ whole genome shotgun (WGS) entry which is preliminary data.</text>
</comment>
<dbReference type="PANTHER" id="PTHR35043:SF9">
    <property type="match status" value="1"/>
</dbReference>
<evidence type="ECO:0000256" key="2">
    <source>
        <dbReference type="SAM" id="Phobius"/>
    </source>
</evidence>
<keyword evidence="2" id="KW-1133">Transmembrane helix</keyword>
<gene>
    <name evidence="3" type="ORF">PHLCEN_2v2311</name>
</gene>
<protein>
    <submittedName>
        <fullName evidence="3">Uncharacterized protein</fullName>
    </submittedName>
</protein>
<keyword evidence="2" id="KW-0812">Transmembrane</keyword>
<feature type="transmembrane region" description="Helical" evidence="2">
    <location>
        <begin position="60"/>
        <end position="82"/>
    </location>
</feature>
<dbReference type="Proteomes" id="UP000186601">
    <property type="component" value="Unassembled WGS sequence"/>
</dbReference>
<keyword evidence="2" id="KW-0472">Membrane</keyword>
<sequence>MDQQLSIFNATQSQPAYVTWEPEPTRRGTFNILSTCITTLAFCVWSSVHIDVVDNKRNAFLQKLLWLFVGLLAPEILLIMAYSQRRLASKLTTEANEHFHFSEQKPPRDQESRSWERLKERAQTKNNKVLWSTFGDTAAKNLPTIS</sequence>
<dbReference type="EMBL" id="MLYV02000214">
    <property type="protein sequence ID" value="PSS31930.1"/>
    <property type="molecule type" value="Genomic_DNA"/>
</dbReference>
<reference evidence="3 4" key="1">
    <citation type="submission" date="2018-02" db="EMBL/GenBank/DDBJ databases">
        <title>Genome sequence of the basidiomycete white-rot fungus Phlebia centrifuga.</title>
        <authorList>
            <person name="Granchi Z."/>
            <person name="Peng M."/>
            <person name="de Vries R.P."/>
            <person name="Hilden K."/>
            <person name="Makela M.R."/>
            <person name="Grigoriev I."/>
            <person name="Riley R."/>
        </authorList>
    </citation>
    <scope>NUCLEOTIDE SEQUENCE [LARGE SCALE GENOMIC DNA]</scope>
    <source>
        <strain evidence="3 4">FBCC195</strain>
    </source>
</reference>
<feature type="region of interest" description="Disordered" evidence="1">
    <location>
        <begin position="98"/>
        <end position="118"/>
    </location>
</feature>